<evidence type="ECO:0000256" key="2">
    <source>
        <dbReference type="ARBA" id="ARBA00005300"/>
    </source>
</evidence>
<dbReference type="GO" id="GO:0043137">
    <property type="term" value="P:DNA replication, removal of RNA primer"/>
    <property type="evidence" value="ECO:0007669"/>
    <property type="project" value="TreeGrafter"/>
</dbReference>
<dbReference type="Proteomes" id="UP000002417">
    <property type="component" value="Chromosome"/>
</dbReference>
<evidence type="ECO:0000256" key="8">
    <source>
        <dbReference type="ARBA" id="ARBA00022801"/>
    </source>
</evidence>
<dbReference type="EMBL" id="CP000781">
    <property type="protein sequence ID" value="ABS66350.1"/>
    <property type="molecule type" value="Genomic_DNA"/>
</dbReference>
<dbReference type="PANTHER" id="PTHR10642:SF26">
    <property type="entry name" value="RIBONUCLEASE H1"/>
    <property type="match status" value="1"/>
</dbReference>
<gene>
    <name evidence="10" type="primary">rnhA</name>
    <name evidence="13" type="ordered locus">Xaut_1101</name>
</gene>
<evidence type="ECO:0000259" key="12">
    <source>
        <dbReference type="PROSITE" id="PS50879"/>
    </source>
</evidence>
<comment type="catalytic activity">
    <reaction evidence="1 10">
        <text>Endonucleolytic cleavage to 5'-phosphomonoester.</text>
        <dbReference type="EC" id="3.1.26.4"/>
    </reaction>
</comment>
<feature type="binding site" evidence="10">
    <location>
        <position position="68"/>
    </location>
    <ligand>
        <name>Mg(2+)</name>
        <dbReference type="ChEBI" id="CHEBI:18420"/>
        <label>1</label>
    </ligand>
</feature>
<dbReference type="InterPro" id="IPR012337">
    <property type="entry name" value="RNaseH-like_sf"/>
</dbReference>
<evidence type="ECO:0000256" key="9">
    <source>
        <dbReference type="ARBA" id="ARBA00022842"/>
    </source>
</evidence>
<feature type="compositionally biased region" description="Low complexity" evidence="11">
    <location>
        <begin position="195"/>
        <end position="204"/>
    </location>
</feature>
<accession>A7IEA7</accession>
<evidence type="ECO:0000256" key="6">
    <source>
        <dbReference type="ARBA" id="ARBA00022723"/>
    </source>
</evidence>
<keyword evidence="9 10" id="KW-0460">Magnesium</keyword>
<evidence type="ECO:0000313" key="14">
    <source>
        <dbReference type="Proteomes" id="UP000002417"/>
    </source>
</evidence>
<dbReference type="PANTHER" id="PTHR10642">
    <property type="entry name" value="RIBONUCLEASE H1"/>
    <property type="match status" value="1"/>
</dbReference>
<evidence type="ECO:0000256" key="10">
    <source>
        <dbReference type="HAMAP-Rule" id="MF_00042"/>
    </source>
</evidence>
<keyword evidence="6 10" id="KW-0479">Metal-binding</keyword>
<reference evidence="13 14" key="1">
    <citation type="submission" date="2007-07" db="EMBL/GenBank/DDBJ databases">
        <title>Complete sequence of chromosome of Xanthobacter autotrophicus Py2.</title>
        <authorList>
            <consortium name="US DOE Joint Genome Institute"/>
            <person name="Copeland A."/>
            <person name="Lucas S."/>
            <person name="Lapidus A."/>
            <person name="Barry K."/>
            <person name="Glavina del Rio T."/>
            <person name="Hammon N."/>
            <person name="Israni S."/>
            <person name="Dalin E."/>
            <person name="Tice H."/>
            <person name="Pitluck S."/>
            <person name="Sims D."/>
            <person name="Brettin T."/>
            <person name="Bruce D."/>
            <person name="Detter J.C."/>
            <person name="Han C."/>
            <person name="Tapia R."/>
            <person name="Brainard J."/>
            <person name="Schmutz J."/>
            <person name="Larimer F."/>
            <person name="Land M."/>
            <person name="Hauser L."/>
            <person name="Kyrpides N."/>
            <person name="Kim E."/>
            <person name="Ensigns S.A."/>
            <person name="Richardson P."/>
        </authorList>
    </citation>
    <scope>NUCLEOTIDE SEQUENCE [LARGE SCALE GENOMIC DNA]</scope>
    <source>
        <strain evidence="14">ATCC BAA-1158 / Py2</strain>
    </source>
</reference>
<evidence type="ECO:0000256" key="5">
    <source>
        <dbReference type="ARBA" id="ARBA00022722"/>
    </source>
</evidence>
<feature type="compositionally biased region" description="Pro residues" evidence="11">
    <location>
        <begin position="185"/>
        <end position="194"/>
    </location>
</feature>
<feature type="binding site" evidence="10">
    <location>
        <position position="7"/>
    </location>
    <ligand>
        <name>Mg(2+)</name>
        <dbReference type="ChEBI" id="CHEBI:18420"/>
        <label>1</label>
    </ligand>
</feature>
<dbReference type="InterPro" id="IPR002156">
    <property type="entry name" value="RNaseH_domain"/>
</dbReference>
<feature type="domain" description="RNase H type-1" evidence="12">
    <location>
        <begin position="1"/>
        <end position="141"/>
    </location>
</feature>
<keyword evidence="8 10" id="KW-0378">Hydrolase</keyword>
<dbReference type="PROSITE" id="PS50879">
    <property type="entry name" value="RNASE_H_1"/>
    <property type="match status" value="1"/>
</dbReference>
<dbReference type="SUPFAM" id="SSF53098">
    <property type="entry name" value="Ribonuclease H-like"/>
    <property type="match status" value="1"/>
</dbReference>
<feature type="binding site" evidence="10">
    <location>
        <position position="133"/>
    </location>
    <ligand>
        <name>Mg(2+)</name>
        <dbReference type="ChEBI" id="CHEBI:18420"/>
        <label>2</label>
    </ligand>
</feature>
<dbReference type="HOGENOM" id="CLU_1133231_0_0_5"/>
<keyword evidence="7 10" id="KW-0255">Endonuclease</keyword>
<keyword evidence="14" id="KW-1185">Reference proteome</keyword>
<dbReference type="InterPro" id="IPR036397">
    <property type="entry name" value="RNaseH_sf"/>
</dbReference>
<evidence type="ECO:0000256" key="4">
    <source>
        <dbReference type="ARBA" id="ARBA00012180"/>
    </source>
</evidence>
<dbReference type="PhylomeDB" id="A7IEA7"/>
<evidence type="ECO:0000256" key="1">
    <source>
        <dbReference type="ARBA" id="ARBA00000077"/>
    </source>
</evidence>
<feature type="binding site" evidence="10">
    <location>
        <position position="7"/>
    </location>
    <ligand>
        <name>Mg(2+)</name>
        <dbReference type="ChEBI" id="CHEBI:18420"/>
        <label>2</label>
    </ligand>
</feature>
<feature type="binding site" evidence="10">
    <location>
        <position position="46"/>
    </location>
    <ligand>
        <name>Mg(2+)</name>
        <dbReference type="ChEBI" id="CHEBI:18420"/>
        <label>1</label>
    </ligand>
</feature>
<dbReference type="STRING" id="78245.Xaut_1101"/>
<dbReference type="Gene3D" id="3.30.420.10">
    <property type="entry name" value="Ribonuclease H-like superfamily/Ribonuclease H"/>
    <property type="match status" value="1"/>
</dbReference>
<dbReference type="EC" id="3.1.26.4" evidence="4 10"/>
<dbReference type="InterPro" id="IPR022892">
    <property type="entry name" value="RNaseHI"/>
</dbReference>
<evidence type="ECO:0000256" key="11">
    <source>
        <dbReference type="SAM" id="MobiDB-lite"/>
    </source>
</evidence>
<dbReference type="GO" id="GO:0000287">
    <property type="term" value="F:magnesium ion binding"/>
    <property type="evidence" value="ECO:0007669"/>
    <property type="project" value="UniProtKB-UniRule"/>
</dbReference>
<dbReference type="NCBIfam" id="NF001236">
    <property type="entry name" value="PRK00203.1"/>
    <property type="match status" value="1"/>
</dbReference>
<keyword evidence="5 10" id="KW-0540">Nuclease</keyword>
<proteinExistence type="inferred from homology"/>
<dbReference type="eggNOG" id="COG0328">
    <property type="taxonomic scope" value="Bacteria"/>
</dbReference>
<dbReference type="AlphaFoldDB" id="A7IEA7"/>
<protein>
    <recommendedName>
        <fullName evidence="4 10">Ribonuclease H</fullName>
        <shortName evidence="10">RNase H</shortName>
        <ecNumber evidence="4 10">3.1.26.4</ecNumber>
    </recommendedName>
</protein>
<dbReference type="InterPro" id="IPR050092">
    <property type="entry name" value="RNase_H"/>
</dbReference>
<comment type="similarity">
    <text evidence="2 10">Belongs to the RNase H family.</text>
</comment>
<keyword evidence="10" id="KW-0963">Cytoplasm</keyword>
<evidence type="ECO:0000256" key="7">
    <source>
        <dbReference type="ARBA" id="ARBA00022759"/>
    </source>
</evidence>
<dbReference type="HAMAP" id="MF_00042">
    <property type="entry name" value="RNase_H"/>
    <property type="match status" value="1"/>
</dbReference>
<comment type="cofactor">
    <cofactor evidence="10">
        <name>Mg(2+)</name>
        <dbReference type="ChEBI" id="CHEBI:18420"/>
    </cofactor>
    <text evidence="10">Binds 1 Mg(2+) ion per subunit. May bind a second metal ion at a regulatory site, or after substrate binding.</text>
</comment>
<comment type="subunit">
    <text evidence="3 10">Monomer.</text>
</comment>
<dbReference type="GO" id="GO:0005737">
    <property type="term" value="C:cytoplasm"/>
    <property type="evidence" value="ECO:0007669"/>
    <property type="project" value="UniProtKB-SubCell"/>
</dbReference>
<organism evidence="13 14">
    <name type="scientific">Xanthobacter autotrophicus (strain ATCC BAA-1158 / Py2)</name>
    <dbReference type="NCBI Taxonomy" id="78245"/>
    <lineage>
        <taxon>Bacteria</taxon>
        <taxon>Pseudomonadati</taxon>
        <taxon>Pseudomonadota</taxon>
        <taxon>Alphaproteobacteria</taxon>
        <taxon>Hyphomicrobiales</taxon>
        <taxon>Xanthobacteraceae</taxon>
        <taxon>Xanthobacter</taxon>
    </lineage>
</organism>
<comment type="function">
    <text evidence="10">Endonuclease that specifically degrades the RNA of RNA-DNA hybrids.</text>
</comment>
<comment type="subcellular location">
    <subcellularLocation>
        <location evidence="10">Cytoplasm</location>
    </subcellularLocation>
</comment>
<sequence length="245" mass="25829">MIAAHTDGSCLGNPGPGGWAGVILDADGTARTLTGFAPDTTNNRMELTAALMALGALPADVPSVLFCDSEYVVKGLNTWLASRERRGWKTAQDKPVANADLWRQLSAAKVERPLAEIRWVRGHAGNTMNETVDRLARAEAEKAKLSVRRGGGVPSLEPEAPAPFGRLVRTARWRTQNLPSTVSPRRPPAPPPTPWSTSPTSSPVLTGKCGSGSMRPRCAATLASCAAVVPCLPSPSLGSTERSTS</sequence>
<feature type="region of interest" description="Disordered" evidence="11">
    <location>
        <begin position="176"/>
        <end position="208"/>
    </location>
</feature>
<dbReference type="CDD" id="cd09278">
    <property type="entry name" value="RNase_HI_prokaryote_like"/>
    <property type="match status" value="1"/>
</dbReference>
<dbReference type="GO" id="GO:0004523">
    <property type="term" value="F:RNA-DNA hybrid ribonuclease activity"/>
    <property type="evidence" value="ECO:0007669"/>
    <property type="project" value="UniProtKB-UniRule"/>
</dbReference>
<dbReference type="KEGG" id="xau:Xaut_1101"/>
<evidence type="ECO:0000256" key="3">
    <source>
        <dbReference type="ARBA" id="ARBA00011245"/>
    </source>
</evidence>
<dbReference type="Pfam" id="PF00075">
    <property type="entry name" value="RNase_H"/>
    <property type="match status" value="1"/>
</dbReference>
<evidence type="ECO:0000313" key="13">
    <source>
        <dbReference type="EMBL" id="ABS66350.1"/>
    </source>
</evidence>
<name>A7IEA7_XANP2</name>
<dbReference type="GO" id="GO:0003676">
    <property type="term" value="F:nucleic acid binding"/>
    <property type="evidence" value="ECO:0007669"/>
    <property type="project" value="InterPro"/>
</dbReference>